<dbReference type="RefSeq" id="WP_249298356.1">
    <property type="nucleotide sequence ID" value="NZ_JACRSX010000018.1"/>
</dbReference>
<evidence type="ECO:0008006" key="3">
    <source>
        <dbReference type="Google" id="ProtNLM"/>
    </source>
</evidence>
<comment type="caution">
    <text evidence="1">The sequence shown here is derived from an EMBL/GenBank/DDBJ whole genome shotgun (WGS) entry which is preliminary data.</text>
</comment>
<protein>
    <recommendedName>
        <fullName evidence="3">Nucleoside phosphorylase domain-containing protein</fullName>
    </recommendedName>
</protein>
<gene>
    <name evidence="1" type="ORF">H8704_11480</name>
</gene>
<name>A0ABR7N3P5_9FIRM</name>
<keyword evidence="2" id="KW-1185">Reference proteome</keyword>
<dbReference type="PANTHER" id="PTHR37822:SF2">
    <property type="entry name" value="SPORE PHOTOPRODUCT LYASE"/>
    <property type="match status" value="1"/>
</dbReference>
<evidence type="ECO:0000313" key="1">
    <source>
        <dbReference type="EMBL" id="MBC8563235.1"/>
    </source>
</evidence>
<organism evidence="1 2">
    <name type="scientific">Jutongia huaianensis</name>
    <dbReference type="NCBI Taxonomy" id="2763668"/>
    <lineage>
        <taxon>Bacteria</taxon>
        <taxon>Bacillati</taxon>
        <taxon>Bacillota</taxon>
        <taxon>Clostridia</taxon>
        <taxon>Lachnospirales</taxon>
        <taxon>Lachnospiraceae</taxon>
        <taxon>Jutongia</taxon>
    </lineage>
</organism>
<dbReference type="InterPro" id="IPR035994">
    <property type="entry name" value="Nucleoside_phosphorylase_sf"/>
</dbReference>
<dbReference type="Proteomes" id="UP000606193">
    <property type="component" value="Unassembled WGS sequence"/>
</dbReference>
<evidence type="ECO:0000313" key="2">
    <source>
        <dbReference type="Proteomes" id="UP000606193"/>
    </source>
</evidence>
<sequence length="303" mass="34183">MIYIFTALYPEAKPLIRAFSLKKAVAGLPFDVYENMDGDLRLVITGAGMTAAACGVSAVFGRYGAGERDHLINIGTCAAENPASEKKDDTETGYSGIYLCHKITDRNTGHTYYPDMLYHHSFAEAEIITEPVVWEMSGDNRDKLHLSGKQHINDCRVLLHDMESAAVYQAGSFWLGPHQMSFMKAVSDEGAGEKITPRILEHAVENNLEQIKSYVSDLGQVLEPDEEQQKKEQHCMTVAEQLCQELHCSQTMRAAVVQCVRYWTLADVDYQNVLDKMRADGELPCRDRREGKKRFEELKQRLL</sequence>
<dbReference type="PANTHER" id="PTHR37822">
    <property type="entry name" value="SPORE PHOTOPRODUCT LYASE-RELATED"/>
    <property type="match status" value="1"/>
</dbReference>
<dbReference type="SUPFAM" id="SSF53167">
    <property type="entry name" value="Purine and uridine phosphorylases"/>
    <property type="match status" value="1"/>
</dbReference>
<dbReference type="EMBL" id="JACRSX010000018">
    <property type="protein sequence ID" value="MBC8563235.1"/>
    <property type="molecule type" value="Genomic_DNA"/>
</dbReference>
<dbReference type="InterPro" id="IPR049539">
    <property type="entry name" value="SPL"/>
</dbReference>
<proteinExistence type="predicted"/>
<reference evidence="1 2" key="1">
    <citation type="submission" date="2020-08" db="EMBL/GenBank/DDBJ databases">
        <title>Genome public.</title>
        <authorList>
            <person name="Liu C."/>
            <person name="Sun Q."/>
        </authorList>
    </citation>
    <scope>NUCLEOTIDE SEQUENCE [LARGE SCALE GENOMIC DNA]</scope>
    <source>
        <strain evidence="1 2">NSJ-37</strain>
    </source>
</reference>
<accession>A0ABR7N3P5</accession>
<dbReference type="Gene3D" id="3.40.50.1580">
    <property type="entry name" value="Nucleoside phosphorylase domain"/>
    <property type="match status" value="1"/>
</dbReference>